<name>A0A4Y8MQV7_9BURK</name>
<dbReference type="EMBL" id="SNVI01000002">
    <property type="protein sequence ID" value="TFE39743.1"/>
    <property type="molecule type" value="Genomic_DNA"/>
</dbReference>
<dbReference type="GeneID" id="97305049"/>
<dbReference type="RefSeq" id="WP_134460703.1">
    <property type="nucleotide sequence ID" value="NZ_JBHMFL010000058.1"/>
</dbReference>
<proteinExistence type="predicted"/>
<sequence length="158" mass="17061">MKLFLISDLVVQELAAMKVDGRWLSPAQFAESALLWINHYAPDVDVPESFFFEVECEVLQIATQLAVGDLASAADSPLAQLFGDYPTVNYANPLSAKALAATLASCREKIASRTKAASSNETLCSGQFVDCVKNAPQSLRCHPTLCQLMNHVGDTPKA</sequence>
<protein>
    <submittedName>
        <fullName evidence="1">Uncharacterized protein</fullName>
    </submittedName>
</protein>
<dbReference type="Proteomes" id="UP000297385">
    <property type="component" value="Unassembled WGS sequence"/>
</dbReference>
<evidence type="ECO:0000313" key="1">
    <source>
        <dbReference type="EMBL" id="TFE39743.1"/>
    </source>
</evidence>
<organism evidence="1 2">
    <name type="scientific">Paraburkholderia dipogonis</name>
    <dbReference type="NCBI Taxonomy" id="1211383"/>
    <lineage>
        <taxon>Bacteria</taxon>
        <taxon>Pseudomonadati</taxon>
        <taxon>Pseudomonadota</taxon>
        <taxon>Betaproteobacteria</taxon>
        <taxon>Burkholderiales</taxon>
        <taxon>Burkholderiaceae</taxon>
        <taxon>Paraburkholderia</taxon>
    </lineage>
</organism>
<comment type="caution">
    <text evidence="1">The sequence shown here is derived from an EMBL/GenBank/DDBJ whole genome shotgun (WGS) entry which is preliminary data.</text>
</comment>
<accession>A0A4Y8MQV7</accession>
<evidence type="ECO:0000313" key="2">
    <source>
        <dbReference type="Proteomes" id="UP000297385"/>
    </source>
</evidence>
<reference evidence="1 2" key="1">
    <citation type="submission" date="2019-03" db="EMBL/GenBank/DDBJ databases">
        <title>Complete Genome Sequence of Paraburkholderia dipogonis ICMP 19430T, a Nitrogen-fixing Symbiont of the South African Invasive Legume Dipogon lignosus in New Zealand.</title>
        <authorList>
            <person name="De Meyer S.E."/>
        </authorList>
    </citation>
    <scope>NUCLEOTIDE SEQUENCE [LARGE SCALE GENOMIC DNA]</scope>
    <source>
        <strain evidence="1 2">ICMP 19430</strain>
    </source>
</reference>
<gene>
    <name evidence="1" type="ORF">E2553_23335</name>
</gene>
<dbReference type="AlphaFoldDB" id="A0A4Y8MQV7"/>